<evidence type="ECO:0000313" key="8">
    <source>
        <dbReference type="EMBL" id="TSP13825.1"/>
    </source>
</evidence>
<name>A0AAE9I2R4_9BURK</name>
<dbReference type="Proteomes" id="UP000318943">
    <property type="component" value="Unassembled WGS sequence"/>
</dbReference>
<evidence type="ECO:0000256" key="4">
    <source>
        <dbReference type="ARBA" id="ARBA00022989"/>
    </source>
</evidence>
<gene>
    <name evidence="8" type="ORF">FGG12_04905</name>
    <name evidence="9" type="ORF">M5D45_25875</name>
</gene>
<dbReference type="PROSITE" id="PS50850">
    <property type="entry name" value="MFS"/>
    <property type="match status" value="1"/>
</dbReference>
<dbReference type="PANTHER" id="PTHR42718:SF9">
    <property type="entry name" value="MAJOR FACILITATOR SUPERFAMILY MULTIDRUG TRANSPORTER MFSC"/>
    <property type="match status" value="1"/>
</dbReference>
<evidence type="ECO:0000259" key="7">
    <source>
        <dbReference type="PROSITE" id="PS50850"/>
    </source>
</evidence>
<dbReference type="AlphaFoldDB" id="A0AAE9I2R4"/>
<dbReference type="EMBL" id="VCIZ01000002">
    <property type="protein sequence ID" value="TSP13825.1"/>
    <property type="molecule type" value="Genomic_DNA"/>
</dbReference>
<comment type="subcellular location">
    <subcellularLocation>
        <location evidence="1">Membrane</location>
        <topology evidence="1">Multi-pass membrane protein</topology>
    </subcellularLocation>
</comment>
<evidence type="ECO:0000313" key="11">
    <source>
        <dbReference type="Proteomes" id="UP001056132"/>
    </source>
</evidence>
<feature type="transmembrane region" description="Helical" evidence="6">
    <location>
        <begin position="176"/>
        <end position="196"/>
    </location>
</feature>
<evidence type="ECO:0000313" key="10">
    <source>
        <dbReference type="Proteomes" id="UP000318943"/>
    </source>
</evidence>
<keyword evidence="2" id="KW-0813">Transport</keyword>
<dbReference type="Pfam" id="PF07690">
    <property type="entry name" value="MFS_1"/>
    <property type="match status" value="1"/>
</dbReference>
<keyword evidence="5 6" id="KW-0472">Membrane</keyword>
<feature type="transmembrane region" description="Helical" evidence="6">
    <location>
        <begin position="146"/>
        <end position="164"/>
    </location>
</feature>
<reference evidence="9" key="3">
    <citation type="submission" date="2022-05" db="EMBL/GenBank/DDBJ databases">
        <authorList>
            <person name="Kunte H.-J."/>
        </authorList>
    </citation>
    <scope>NUCLEOTIDE SEQUENCE</scope>
    <source>
        <strain evidence="9">G5</strain>
    </source>
</reference>
<keyword evidence="3 6" id="KW-0812">Transmembrane</keyword>
<dbReference type="EMBL" id="CP097331">
    <property type="protein sequence ID" value="URF06529.1"/>
    <property type="molecule type" value="Genomic_DNA"/>
</dbReference>
<organism evidence="9 11">
    <name type="scientific">Cupriavidus campinensis</name>
    <dbReference type="NCBI Taxonomy" id="151783"/>
    <lineage>
        <taxon>Bacteria</taxon>
        <taxon>Pseudomonadati</taxon>
        <taxon>Pseudomonadota</taxon>
        <taxon>Betaproteobacteria</taxon>
        <taxon>Burkholderiales</taxon>
        <taxon>Burkholderiaceae</taxon>
        <taxon>Cupriavidus</taxon>
    </lineage>
</organism>
<protein>
    <submittedName>
        <fullName evidence="9">MFS transporter</fullName>
    </submittedName>
</protein>
<keyword evidence="10" id="KW-1185">Reference proteome</keyword>
<evidence type="ECO:0000313" key="9">
    <source>
        <dbReference type="EMBL" id="URF06529.1"/>
    </source>
</evidence>
<feature type="transmembrane region" description="Helical" evidence="6">
    <location>
        <begin position="112"/>
        <end position="134"/>
    </location>
</feature>
<dbReference type="InterPro" id="IPR011701">
    <property type="entry name" value="MFS"/>
</dbReference>
<evidence type="ECO:0000256" key="2">
    <source>
        <dbReference type="ARBA" id="ARBA00022448"/>
    </source>
</evidence>
<proteinExistence type="predicted"/>
<feature type="domain" description="Major facilitator superfamily (MFS) profile" evidence="7">
    <location>
        <begin position="22"/>
        <end position="505"/>
    </location>
</feature>
<dbReference type="RefSeq" id="WP_144196526.1">
    <property type="nucleotide sequence ID" value="NZ_CAJPVH010000005.1"/>
</dbReference>
<feature type="transmembrane region" description="Helical" evidence="6">
    <location>
        <begin position="21"/>
        <end position="45"/>
    </location>
</feature>
<feature type="transmembrane region" description="Helical" evidence="6">
    <location>
        <begin position="475"/>
        <end position="500"/>
    </location>
</feature>
<dbReference type="Gene3D" id="1.20.1250.20">
    <property type="entry name" value="MFS general substrate transporter like domains"/>
    <property type="match status" value="1"/>
</dbReference>
<dbReference type="InterPro" id="IPR036259">
    <property type="entry name" value="MFS_trans_sf"/>
</dbReference>
<feature type="transmembrane region" description="Helical" evidence="6">
    <location>
        <begin position="378"/>
        <end position="397"/>
    </location>
</feature>
<feature type="transmembrane region" description="Helical" evidence="6">
    <location>
        <begin position="245"/>
        <end position="263"/>
    </location>
</feature>
<dbReference type="InterPro" id="IPR020846">
    <property type="entry name" value="MFS_dom"/>
</dbReference>
<feature type="transmembrane region" description="Helical" evidence="6">
    <location>
        <begin position="57"/>
        <end position="76"/>
    </location>
</feature>
<dbReference type="KEGG" id="ccam:M5D45_25875"/>
<evidence type="ECO:0000256" key="5">
    <source>
        <dbReference type="ARBA" id="ARBA00023136"/>
    </source>
</evidence>
<accession>A0AAE9I2R4</accession>
<feature type="transmembrane region" description="Helical" evidence="6">
    <location>
        <begin position="88"/>
        <end position="106"/>
    </location>
</feature>
<dbReference type="PANTHER" id="PTHR42718">
    <property type="entry name" value="MAJOR FACILITATOR SUPERFAMILY MULTIDRUG TRANSPORTER MFSC"/>
    <property type="match status" value="1"/>
</dbReference>
<dbReference type="SUPFAM" id="SSF103473">
    <property type="entry name" value="MFS general substrate transporter"/>
    <property type="match status" value="1"/>
</dbReference>
<dbReference type="GO" id="GO:0016020">
    <property type="term" value="C:membrane"/>
    <property type="evidence" value="ECO:0007669"/>
    <property type="project" value="UniProtKB-SubCell"/>
</dbReference>
<feature type="transmembrane region" description="Helical" evidence="6">
    <location>
        <begin position="322"/>
        <end position="342"/>
    </location>
</feature>
<keyword evidence="4 6" id="KW-1133">Transmembrane helix</keyword>
<feature type="transmembrane region" description="Helical" evidence="6">
    <location>
        <begin position="283"/>
        <end position="302"/>
    </location>
</feature>
<sequence length="505" mass="53305">MPADAAPLQALPELSRARVQWLGLALGCATGVDFVATSMLATGTLHIRAGIYATPDDFLWCLTAYAGAAIVANLLTRRIADDLSYRGYTLLGLAIAFVGCLLGAASSNVAELSAALAVQGLGAGGLFSASRVLIQLIATPAERPRLLIGFVIGTTGLPALAPWLTATLMLDTGWRMIFLVQALLAALTALFVFCVYPHRARPPRTPDLDDVASMDWLTVLLIGAGALVLVHGLASLRLYATGDSLRVAAAPLAGLAIVVFAFIRLRRAPDAWLSPRRLNGRRYFTGLAYYSIFACLSGLWTFTVSNVMQLGLGFTFETTGMVLTLSALGGLVAGVAFVLLGARLPGARRYLALGYGMTAAAAWLLATRLTDGLPVSAILPVLLLQSVALPFTLILVAKLTFMDTPLEDFPHAYQFKNILRQVALMAGTGLAGQWLQAGEAVARTHLIARVTPYGLATPPDAAALATLSQLIDQQAVLVASANMLAVVAVVCLGIAAVAVWQRWLR</sequence>
<reference evidence="9" key="2">
    <citation type="journal article" date="2022" name="Microbiol. Resour. Announc.">
        <title>Genome Sequence of Cupriavidus campinensis Strain G5, a Member of a Bacterial Consortium Capable of Polyethylene Degradation.</title>
        <authorList>
            <person name="Schneider B."/>
            <person name="Pfeiffer F."/>
            <person name="Dyall-Smith M."/>
            <person name="Kunte H.J."/>
        </authorList>
    </citation>
    <scope>NUCLEOTIDE SEQUENCE</scope>
    <source>
        <strain evidence="9">G5</strain>
    </source>
</reference>
<reference evidence="8 10" key="1">
    <citation type="submission" date="2019-05" db="EMBL/GenBank/DDBJ databases">
        <title>Whole genome sequence analysis of Cupriavidus campinensis S14E4C strain.</title>
        <authorList>
            <person name="Abbaszade G."/>
            <person name="Szabo A."/>
            <person name="Toumi M."/>
            <person name="Toth E."/>
        </authorList>
    </citation>
    <scope>NUCLEOTIDE SEQUENCE [LARGE SCALE GENOMIC DNA]</scope>
    <source>
        <strain evidence="8 10">S14E4C</strain>
    </source>
</reference>
<feature type="transmembrane region" description="Helical" evidence="6">
    <location>
        <begin position="349"/>
        <end position="366"/>
    </location>
</feature>
<dbReference type="GO" id="GO:0022857">
    <property type="term" value="F:transmembrane transporter activity"/>
    <property type="evidence" value="ECO:0007669"/>
    <property type="project" value="InterPro"/>
</dbReference>
<feature type="transmembrane region" description="Helical" evidence="6">
    <location>
        <begin position="216"/>
        <end position="239"/>
    </location>
</feature>
<dbReference type="Proteomes" id="UP001056132">
    <property type="component" value="Chromosome 2"/>
</dbReference>
<evidence type="ECO:0000256" key="3">
    <source>
        <dbReference type="ARBA" id="ARBA00022692"/>
    </source>
</evidence>
<evidence type="ECO:0000256" key="1">
    <source>
        <dbReference type="ARBA" id="ARBA00004141"/>
    </source>
</evidence>
<evidence type="ECO:0000256" key="6">
    <source>
        <dbReference type="SAM" id="Phobius"/>
    </source>
</evidence>